<dbReference type="InterPro" id="IPR058257">
    <property type="entry name" value="CorA-like_dom"/>
</dbReference>
<comment type="caution">
    <text evidence="2">The sequence shown here is derived from an EMBL/GenBank/DDBJ whole genome shotgun (WGS) entry which is preliminary data.</text>
</comment>
<proteinExistence type="predicted"/>
<dbReference type="InterPro" id="IPR011009">
    <property type="entry name" value="Kinase-like_dom_sf"/>
</dbReference>
<name>A0ABR2XGL3_9PEZI</name>
<protein>
    <recommendedName>
        <fullName evidence="1">CorA-like transporter domain-containing protein</fullName>
    </recommendedName>
</protein>
<dbReference type="Proteomes" id="UP001465668">
    <property type="component" value="Unassembled WGS sequence"/>
</dbReference>
<gene>
    <name evidence="2" type="ORF">SCAR479_10284</name>
</gene>
<feature type="domain" description="CorA-like transporter" evidence="1">
    <location>
        <begin position="7"/>
        <end position="100"/>
    </location>
</feature>
<reference evidence="2 3" key="1">
    <citation type="submission" date="2024-02" db="EMBL/GenBank/DDBJ databases">
        <title>First draft genome assembly of two strains of Seiridium cardinale.</title>
        <authorList>
            <person name="Emiliani G."/>
            <person name="Scali E."/>
        </authorList>
    </citation>
    <scope>NUCLEOTIDE SEQUENCE [LARGE SCALE GENOMIC DNA]</scope>
    <source>
        <strain evidence="2 3">BM-138-000479</strain>
    </source>
</reference>
<dbReference type="SUPFAM" id="SSF56112">
    <property type="entry name" value="Protein kinase-like (PK-like)"/>
    <property type="match status" value="1"/>
</dbReference>
<evidence type="ECO:0000313" key="2">
    <source>
        <dbReference type="EMBL" id="KAK9772954.1"/>
    </source>
</evidence>
<evidence type="ECO:0000313" key="3">
    <source>
        <dbReference type="Proteomes" id="UP001465668"/>
    </source>
</evidence>
<evidence type="ECO:0000259" key="1">
    <source>
        <dbReference type="Pfam" id="PF26616"/>
    </source>
</evidence>
<dbReference type="Pfam" id="PF26616">
    <property type="entry name" value="CorA-like"/>
    <property type="match status" value="1"/>
</dbReference>
<accession>A0ABR2XGL3</accession>
<dbReference type="EMBL" id="JARVKM010000055">
    <property type="protein sequence ID" value="KAK9772954.1"/>
    <property type="molecule type" value="Genomic_DNA"/>
</dbReference>
<sequence>MEESNFDGTWNMRQTAVYHNLDLYNGRTFWLIVKANDVARERVRESSSVGKNPTGVVPTEMEDCIGLALRTHLSMMAWSCEGWRWHITNMEQESRSRIAKVTAKSIESYQSLLDPNTRLLVKSLSLPRSGTFQSTNPIHDEETSVPATSGNVAFKGIETSQVEASRLDTSEDVENRKAQVDLSEKRLNILRGFSIGGHLSLARIANKAKKAKMAMITNVKTSNHLLSHYEDVTNTLNVSEPVAKVVARHLDEFRRTTNSYIRLLELECSRIEPLIELIRDAISLYEVMIEAQNKEIDILFAMNAHISSTNMERASDRMEIVTERIYLIAKATERDTSSMHIITLFTLVLLPGTFLGVRLIQYLCYAREGVGHTKQPHFNVIIIVTMDRVSAHSLYHQQVRDFHQWTAKNAKDGLTGLYNGCSLRAYRTDHAQSPDRQQAGLPNRKKPAAYLWCITGHRLRKGDGSLHEYPFRAKHGNSSWLNSIFKTYRSSEAQTFKDEYEANIAARNSTDSGNILQFLGVANGIEVIHNLDYASRHACTSQSKKNDNKYAYKIKIGDFGASYSQPALQGPYGPDRGGSREYSPPGLFFNDTVDYKASAANDIWAFGCIIVETAACISLGQDGRQDFRTKRKRETQSLANHEQLGRSDCFHDGMAVLKCVQEIPQLIADRGRPSDTITPRMVNLALDHALIDAGKRARARSSSPSVMTSSLPYVSIQEMEKWVKKKKNKNTNDLPGWNAAQSLLTNREIKHSEEVKNSVAAFSYLFKTLDPNGIDVVMASAPHIKVTKKTTTDIKNFVGTEFAAGKLADCFIEMALDVTLEPIKEIWSHNRRNSTILDTFRSPYASSMKSVSIFVFTNGVWDHGKDETSGASTAIQSLIAVMKEHRINRTNASIQFVRFGDSEVGIRRLRILDDELLDADGNEL</sequence>
<organism evidence="2 3">
    <name type="scientific">Seiridium cardinale</name>
    <dbReference type="NCBI Taxonomy" id="138064"/>
    <lineage>
        <taxon>Eukaryota</taxon>
        <taxon>Fungi</taxon>
        <taxon>Dikarya</taxon>
        <taxon>Ascomycota</taxon>
        <taxon>Pezizomycotina</taxon>
        <taxon>Sordariomycetes</taxon>
        <taxon>Xylariomycetidae</taxon>
        <taxon>Amphisphaeriales</taxon>
        <taxon>Sporocadaceae</taxon>
        <taxon>Seiridium</taxon>
    </lineage>
</organism>
<dbReference type="Gene3D" id="1.10.510.10">
    <property type="entry name" value="Transferase(Phosphotransferase) domain 1"/>
    <property type="match status" value="1"/>
</dbReference>
<keyword evidence="3" id="KW-1185">Reference proteome</keyword>